<gene>
    <name evidence="1" type="ORF">ACFQ41_09440</name>
</gene>
<dbReference type="EMBL" id="JBHTOA010000034">
    <property type="protein sequence ID" value="MFD1399527.1"/>
    <property type="molecule type" value="Genomic_DNA"/>
</dbReference>
<sequence>MDGAEMILSYLQAHPQSAELINRGYQNVVAFRLPDQVIFPQQAALFPDDRLNAFRLDDGFIRHHRRLVQWLAELINPDEPTTPAAIWLTLSHVTATGVLFIEVSFE</sequence>
<name>A0ABW4BGD0_9LACO</name>
<dbReference type="Proteomes" id="UP001597199">
    <property type="component" value="Unassembled WGS sequence"/>
</dbReference>
<comment type="caution">
    <text evidence="1">The sequence shown here is derived from an EMBL/GenBank/DDBJ whole genome shotgun (WGS) entry which is preliminary data.</text>
</comment>
<accession>A0ABW4BGD0</accession>
<protein>
    <submittedName>
        <fullName evidence="1">Uncharacterized protein</fullName>
    </submittedName>
</protein>
<evidence type="ECO:0000313" key="2">
    <source>
        <dbReference type="Proteomes" id="UP001597199"/>
    </source>
</evidence>
<evidence type="ECO:0000313" key="1">
    <source>
        <dbReference type="EMBL" id="MFD1399527.1"/>
    </source>
</evidence>
<reference evidence="2" key="1">
    <citation type="journal article" date="2019" name="Int. J. Syst. Evol. Microbiol.">
        <title>The Global Catalogue of Microorganisms (GCM) 10K type strain sequencing project: providing services to taxonomists for standard genome sequencing and annotation.</title>
        <authorList>
            <consortium name="The Broad Institute Genomics Platform"/>
            <consortium name="The Broad Institute Genome Sequencing Center for Infectious Disease"/>
            <person name="Wu L."/>
            <person name="Ma J."/>
        </authorList>
    </citation>
    <scope>NUCLEOTIDE SEQUENCE [LARGE SCALE GENOMIC DNA]</scope>
    <source>
        <strain evidence="2">CCM 9110</strain>
    </source>
</reference>
<keyword evidence="2" id="KW-1185">Reference proteome</keyword>
<proteinExistence type="predicted"/>
<organism evidence="1 2">
    <name type="scientific">Lacticaseibacillus suilingensis</name>
    <dbReference type="NCBI Taxonomy" id="2799577"/>
    <lineage>
        <taxon>Bacteria</taxon>
        <taxon>Bacillati</taxon>
        <taxon>Bacillota</taxon>
        <taxon>Bacilli</taxon>
        <taxon>Lactobacillales</taxon>
        <taxon>Lactobacillaceae</taxon>
        <taxon>Lacticaseibacillus</taxon>
    </lineage>
</organism>
<dbReference type="RefSeq" id="WP_204119260.1">
    <property type="nucleotide sequence ID" value="NZ_BOLV01000013.1"/>
</dbReference>